<reference evidence="1 2" key="1">
    <citation type="submission" date="2019-09" db="EMBL/GenBank/DDBJ databases">
        <authorList>
            <person name="Kritzky A."/>
            <person name="Schelkanova E.Y."/>
            <person name="Alkhova Z.V."/>
            <person name="Smirnova N.I."/>
        </authorList>
    </citation>
    <scope>NUCLEOTIDE SEQUENCE [LARGE SCALE GENOMIC DNA]</scope>
    <source>
        <strain evidence="1 2">M1526</strain>
    </source>
</reference>
<sequence>MPTLIIQIIAIVLISVASASGTIYVSEAFTNNKIKSESAKYANESSQVLGAITSYESKGNMVDSSFRLQHLVDEKLLKSIPEGWKEYPGMIGTTIQGSQTNKESVCIETNKAAGYEFTPNGVSIKESVIAPAIGIPYCEPSLDKNVPCCIYSGY</sequence>
<dbReference type="EMBL" id="VUAA01000022">
    <property type="protein sequence ID" value="KAA1253384.1"/>
    <property type="molecule type" value="Genomic_DNA"/>
</dbReference>
<evidence type="ECO:0000313" key="2">
    <source>
        <dbReference type="Proteomes" id="UP000323225"/>
    </source>
</evidence>
<accession>A0A5Q6PES6</accession>
<dbReference type="Proteomes" id="UP000323225">
    <property type="component" value="Unassembled WGS sequence"/>
</dbReference>
<dbReference type="AlphaFoldDB" id="A0A5Q6PES6"/>
<evidence type="ECO:0000313" key="1">
    <source>
        <dbReference type="EMBL" id="KAA1253384.1"/>
    </source>
</evidence>
<name>A0A5Q6PES6_VIBCL</name>
<protein>
    <submittedName>
        <fullName evidence="1">Uncharacterized protein</fullName>
    </submittedName>
</protein>
<organism evidence="1 2">
    <name type="scientific">Vibrio cholerae</name>
    <dbReference type="NCBI Taxonomy" id="666"/>
    <lineage>
        <taxon>Bacteria</taxon>
        <taxon>Pseudomonadati</taxon>
        <taxon>Pseudomonadota</taxon>
        <taxon>Gammaproteobacteria</taxon>
        <taxon>Vibrionales</taxon>
        <taxon>Vibrionaceae</taxon>
        <taxon>Vibrio</taxon>
    </lineage>
</organism>
<comment type="caution">
    <text evidence="1">The sequence shown here is derived from an EMBL/GenBank/DDBJ whole genome shotgun (WGS) entry which is preliminary data.</text>
</comment>
<proteinExistence type="predicted"/>
<gene>
    <name evidence="1" type="ORF">F0M16_17785</name>
</gene>